<keyword evidence="3 6" id="KW-0812">Transmembrane</keyword>
<evidence type="ECO:0000256" key="5">
    <source>
        <dbReference type="ARBA" id="ARBA00023136"/>
    </source>
</evidence>
<sequence>MAGTERLQKTLQARIKYLLWEQNPNELNVLHRMLLRQIQTAVLVVRDFGINQSMLRASALTYYTMLSIVPLLALTFALLKAFGVQNLLEPLIMEKLKVGDGQAVQAILGYINNTQVGSMGAIGLIFLLYAVVSLLTNVEKAFNHVWGVREVRPLMRRFADYLSVILVGPVLIISAISMTSSLASNNLVQKLIEMEMVGSLILLLFKVTPFVFMWLAFTVLYVFMSNIRVEWRAAFMGGIAGGTLWQMAQWGYVNFQVGVAKYNAIYGTMAALPIFMIWVYLSWVIVLFGLGVAYAKQNLRTSGRDLRDTEVSRSSYEQVALVLLVTLADRFSRGEKALTPQQLAKLLFIPNRLCRNILQAMTEIGLVSELCSRLGRRSYQLGRSAEHLALAQIFKLLRDKGEEALHLHPHAQTLVALEACEKLEDLVEKGLAGMSLSDMVAQCQGKAQQGVETATVDDSDEDQSE</sequence>
<dbReference type="InterPro" id="IPR036388">
    <property type="entry name" value="WH-like_DNA-bd_sf"/>
</dbReference>
<name>A0A1M6BK26_MALRU</name>
<dbReference type="InterPro" id="IPR017039">
    <property type="entry name" value="Virul_fac_BrkB"/>
</dbReference>
<feature type="transmembrane region" description="Helical" evidence="6">
    <location>
        <begin position="118"/>
        <end position="138"/>
    </location>
</feature>
<gene>
    <name evidence="7" type="ORF">SAMN02745165_00206</name>
</gene>
<dbReference type="Gene3D" id="1.10.10.10">
    <property type="entry name" value="Winged helix-like DNA-binding domain superfamily/Winged helix DNA-binding domain"/>
    <property type="match status" value="1"/>
</dbReference>
<dbReference type="EMBL" id="FQZT01000001">
    <property type="protein sequence ID" value="SHI48843.1"/>
    <property type="molecule type" value="Genomic_DNA"/>
</dbReference>
<keyword evidence="8" id="KW-1185">Reference proteome</keyword>
<dbReference type="PANTHER" id="PTHR30213">
    <property type="entry name" value="INNER MEMBRANE PROTEIN YHJD"/>
    <property type="match status" value="1"/>
</dbReference>
<proteinExistence type="predicted"/>
<keyword evidence="4 6" id="KW-1133">Transmembrane helix</keyword>
<feature type="transmembrane region" description="Helical" evidence="6">
    <location>
        <begin position="158"/>
        <end position="180"/>
    </location>
</feature>
<evidence type="ECO:0000256" key="4">
    <source>
        <dbReference type="ARBA" id="ARBA00022989"/>
    </source>
</evidence>
<feature type="transmembrane region" description="Helical" evidence="6">
    <location>
        <begin position="200"/>
        <end position="223"/>
    </location>
</feature>
<dbReference type="PANTHER" id="PTHR30213:SF0">
    <property type="entry name" value="UPF0761 MEMBRANE PROTEIN YIHY"/>
    <property type="match status" value="1"/>
</dbReference>
<organism evidence="7 8">
    <name type="scientific">Malonomonas rubra DSM 5091</name>
    <dbReference type="NCBI Taxonomy" id="1122189"/>
    <lineage>
        <taxon>Bacteria</taxon>
        <taxon>Pseudomonadati</taxon>
        <taxon>Thermodesulfobacteriota</taxon>
        <taxon>Desulfuromonadia</taxon>
        <taxon>Desulfuromonadales</taxon>
        <taxon>Geopsychrobacteraceae</taxon>
        <taxon>Malonomonas</taxon>
    </lineage>
</organism>
<accession>A0A1M6BK26</accession>
<evidence type="ECO:0000256" key="1">
    <source>
        <dbReference type="ARBA" id="ARBA00004651"/>
    </source>
</evidence>
<feature type="transmembrane region" description="Helical" evidence="6">
    <location>
        <begin position="265"/>
        <end position="294"/>
    </location>
</feature>
<dbReference type="AlphaFoldDB" id="A0A1M6BK26"/>
<dbReference type="InterPro" id="IPR036390">
    <property type="entry name" value="WH_DNA-bd_sf"/>
</dbReference>
<evidence type="ECO:0000256" key="3">
    <source>
        <dbReference type="ARBA" id="ARBA00022692"/>
    </source>
</evidence>
<keyword evidence="2" id="KW-1003">Cell membrane</keyword>
<dbReference type="NCBIfam" id="TIGR00765">
    <property type="entry name" value="yihY_not_rbn"/>
    <property type="match status" value="1"/>
</dbReference>
<evidence type="ECO:0000313" key="8">
    <source>
        <dbReference type="Proteomes" id="UP000184171"/>
    </source>
</evidence>
<dbReference type="SUPFAM" id="SSF46785">
    <property type="entry name" value="Winged helix' DNA-binding domain"/>
    <property type="match status" value="1"/>
</dbReference>
<protein>
    <submittedName>
        <fullName evidence="7">tRNA-processing RNAse BN</fullName>
    </submittedName>
</protein>
<keyword evidence="5 6" id="KW-0472">Membrane</keyword>
<dbReference type="RefSeq" id="WP_072904887.1">
    <property type="nucleotide sequence ID" value="NZ_FQZT01000001.1"/>
</dbReference>
<comment type="subcellular location">
    <subcellularLocation>
        <location evidence="1">Cell membrane</location>
        <topology evidence="1">Multi-pass membrane protein</topology>
    </subcellularLocation>
</comment>
<dbReference type="GO" id="GO:0005886">
    <property type="term" value="C:plasma membrane"/>
    <property type="evidence" value="ECO:0007669"/>
    <property type="project" value="UniProtKB-SubCell"/>
</dbReference>
<feature type="transmembrane region" description="Helical" evidence="6">
    <location>
        <begin position="235"/>
        <end position="253"/>
    </location>
</feature>
<evidence type="ECO:0000256" key="6">
    <source>
        <dbReference type="SAM" id="Phobius"/>
    </source>
</evidence>
<dbReference type="Proteomes" id="UP000184171">
    <property type="component" value="Unassembled WGS sequence"/>
</dbReference>
<evidence type="ECO:0000256" key="2">
    <source>
        <dbReference type="ARBA" id="ARBA00022475"/>
    </source>
</evidence>
<evidence type="ECO:0000313" key="7">
    <source>
        <dbReference type="EMBL" id="SHI48843.1"/>
    </source>
</evidence>
<dbReference type="Pfam" id="PF03631">
    <property type="entry name" value="Virul_fac_BrkB"/>
    <property type="match status" value="1"/>
</dbReference>
<dbReference type="OrthoDB" id="9808671at2"/>
<dbReference type="STRING" id="1122189.SAMN02745165_00206"/>
<reference evidence="7 8" key="1">
    <citation type="submission" date="2016-11" db="EMBL/GenBank/DDBJ databases">
        <authorList>
            <person name="Jaros S."/>
            <person name="Januszkiewicz K."/>
            <person name="Wedrychowicz H."/>
        </authorList>
    </citation>
    <scope>NUCLEOTIDE SEQUENCE [LARGE SCALE GENOMIC DNA]</scope>
    <source>
        <strain evidence="7 8">DSM 5091</strain>
    </source>
</reference>
<feature type="transmembrane region" description="Helical" evidence="6">
    <location>
        <begin position="60"/>
        <end position="79"/>
    </location>
</feature>